<evidence type="ECO:0000256" key="1">
    <source>
        <dbReference type="ARBA" id="ARBA00014286"/>
    </source>
</evidence>
<dbReference type="RefSeq" id="WP_191191851.1">
    <property type="nucleotide sequence ID" value="NZ_JACWMY010000017.1"/>
</dbReference>
<name>A0ABR7WY55_9SPHI</name>
<dbReference type="InterPro" id="IPR051236">
    <property type="entry name" value="HAT_RTT109-like"/>
</dbReference>
<dbReference type="InterPro" id="IPR039559">
    <property type="entry name" value="AIM6_PI-PLC-like_dom"/>
</dbReference>
<dbReference type="InterPro" id="IPR017946">
    <property type="entry name" value="PLC-like_Pdiesterase_TIM-brl"/>
</dbReference>
<dbReference type="EMBL" id="JACWMY010000017">
    <property type="protein sequence ID" value="MBD1367215.1"/>
    <property type="molecule type" value="Genomic_DNA"/>
</dbReference>
<evidence type="ECO:0000313" key="4">
    <source>
        <dbReference type="Proteomes" id="UP000606600"/>
    </source>
</evidence>
<evidence type="ECO:0000313" key="3">
    <source>
        <dbReference type="EMBL" id="MBD1367215.1"/>
    </source>
</evidence>
<keyword evidence="4" id="KW-1185">Reference proteome</keyword>
<reference evidence="3 4" key="1">
    <citation type="submission" date="2020-09" db="EMBL/GenBank/DDBJ databases">
        <title>Novel species of Mucilaginibacter isolated from a glacier on the Tibetan Plateau.</title>
        <authorList>
            <person name="Liu Q."/>
            <person name="Xin Y.-H."/>
        </authorList>
    </citation>
    <scope>NUCLEOTIDE SEQUENCE [LARGE SCALE GENOMIC DNA]</scope>
    <source>
        <strain evidence="3 4">ZT4R22</strain>
    </source>
</reference>
<feature type="chain" id="PRO_5047445444" description="Altered inheritance of mitochondria protein 6" evidence="2">
    <location>
        <begin position="29"/>
        <end position="281"/>
    </location>
</feature>
<dbReference type="SUPFAM" id="SSF51695">
    <property type="entry name" value="PLC-like phosphodiesterases"/>
    <property type="match status" value="1"/>
</dbReference>
<organism evidence="3 4">
    <name type="scientific">Mucilaginibacter pankratovii</name>
    <dbReference type="NCBI Taxonomy" id="2772110"/>
    <lineage>
        <taxon>Bacteria</taxon>
        <taxon>Pseudomonadati</taxon>
        <taxon>Bacteroidota</taxon>
        <taxon>Sphingobacteriia</taxon>
        <taxon>Sphingobacteriales</taxon>
        <taxon>Sphingobacteriaceae</taxon>
        <taxon>Mucilaginibacter</taxon>
    </lineage>
</organism>
<dbReference type="PANTHER" id="PTHR31571:SF1">
    <property type="entry name" value="ALTERED INHERITANCE OF MITOCHONDRIA PROTEIN 6"/>
    <property type="match status" value="1"/>
</dbReference>
<dbReference type="Pfam" id="PF13653">
    <property type="entry name" value="GDPD_2"/>
    <property type="match status" value="1"/>
</dbReference>
<sequence length="281" mass="31772">MPRGNQHLRFVKLFLPLLLLTASFNGFAQSIPLANAFAHNDYWHKRPLFDALDNGFTHVEADIYLRNGKLIVAHILPMLEKNRTLESLYLAPLMECISGKSMQAARPVAPITLMIDIKSNANKTYAALEVLLNKYRSIISGYENGTYVQRQINVVITGNKPFKMLKAEKNRLAFIDEDLLKTYHDTLAANVYQTASCKYGKILKWSGKGEMPAAQKQRLTAFVNMAHKYGKKVRLWASPEKEVVWTQLLNCGVDLINTDKLEELKGFLLARQGTYANANLP</sequence>
<feature type="signal peptide" evidence="2">
    <location>
        <begin position="1"/>
        <end position="28"/>
    </location>
</feature>
<protein>
    <recommendedName>
        <fullName evidence="1">Altered inheritance of mitochondria protein 6</fullName>
    </recommendedName>
</protein>
<dbReference type="Gene3D" id="3.20.20.190">
    <property type="entry name" value="Phosphatidylinositol (PI) phosphodiesterase"/>
    <property type="match status" value="1"/>
</dbReference>
<dbReference type="CDD" id="cd08577">
    <property type="entry name" value="PI-PLCc_GDPD_SF_unchar3"/>
    <property type="match status" value="1"/>
</dbReference>
<gene>
    <name evidence="3" type="ORF">IDJ77_25610</name>
</gene>
<dbReference type="Proteomes" id="UP000606600">
    <property type="component" value="Unassembled WGS sequence"/>
</dbReference>
<accession>A0ABR7WY55</accession>
<keyword evidence="2" id="KW-0732">Signal</keyword>
<dbReference type="PANTHER" id="PTHR31571">
    <property type="entry name" value="ALTERED INHERITANCE OF MITOCHONDRIA PROTEIN 6"/>
    <property type="match status" value="1"/>
</dbReference>
<proteinExistence type="predicted"/>
<comment type="caution">
    <text evidence="3">The sequence shown here is derived from an EMBL/GenBank/DDBJ whole genome shotgun (WGS) entry which is preliminary data.</text>
</comment>
<evidence type="ECO:0000256" key="2">
    <source>
        <dbReference type="SAM" id="SignalP"/>
    </source>
</evidence>